<feature type="domain" description="CHAT" evidence="3">
    <location>
        <begin position="339"/>
        <end position="636"/>
    </location>
</feature>
<dbReference type="Proteomes" id="UP000295455">
    <property type="component" value="Unassembled WGS sequence"/>
</dbReference>
<keyword evidence="1" id="KW-1133">Transmembrane helix</keyword>
<comment type="caution">
    <text evidence="4">The sequence shown here is derived from an EMBL/GenBank/DDBJ whole genome shotgun (WGS) entry which is preliminary data.</text>
</comment>
<evidence type="ECO:0000259" key="3">
    <source>
        <dbReference type="Pfam" id="PF12770"/>
    </source>
</evidence>
<reference evidence="4 5" key="1">
    <citation type="submission" date="2019-03" db="EMBL/GenBank/DDBJ databases">
        <title>Genomic Encyclopedia of Type Strains, Phase IV (KMG-IV): sequencing the most valuable type-strain genomes for metagenomic binning, comparative biology and taxonomic classification.</title>
        <authorList>
            <person name="Goeker M."/>
        </authorList>
    </citation>
    <scope>NUCLEOTIDE SEQUENCE [LARGE SCALE GENOMIC DNA]</scope>
    <source>
        <strain evidence="4 5">DSM 18792</strain>
    </source>
</reference>
<feature type="transmembrane region" description="Helical" evidence="1">
    <location>
        <begin position="648"/>
        <end position="666"/>
    </location>
</feature>
<keyword evidence="1" id="KW-0472">Membrane</keyword>
<gene>
    <name evidence="4" type="ORF">EV196_107247</name>
</gene>
<evidence type="ECO:0000313" key="4">
    <source>
        <dbReference type="EMBL" id="TCL64535.1"/>
    </source>
</evidence>
<dbReference type="InterPro" id="IPR024983">
    <property type="entry name" value="CHAT_dom"/>
</dbReference>
<accession>A0A4R1RF23</accession>
<keyword evidence="5" id="KW-1185">Reference proteome</keyword>
<organism evidence="4 5">
    <name type="scientific">Mariniflexile fucanivorans</name>
    <dbReference type="NCBI Taxonomy" id="264023"/>
    <lineage>
        <taxon>Bacteria</taxon>
        <taxon>Pseudomonadati</taxon>
        <taxon>Bacteroidota</taxon>
        <taxon>Flavobacteriia</taxon>
        <taxon>Flavobacteriales</taxon>
        <taxon>Flavobacteriaceae</taxon>
        <taxon>Mariniflexile</taxon>
    </lineage>
</organism>
<proteinExistence type="predicted"/>
<evidence type="ECO:0000256" key="2">
    <source>
        <dbReference type="SAM" id="SignalP"/>
    </source>
</evidence>
<keyword evidence="2" id="KW-0732">Signal</keyword>
<dbReference type="AlphaFoldDB" id="A0A4R1RF23"/>
<evidence type="ECO:0000313" key="5">
    <source>
        <dbReference type="Proteomes" id="UP000295455"/>
    </source>
</evidence>
<dbReference type="Pfam" id="PF12770">
    <property type="entry name" value="CHAT"/>
    <property type="match status" value="1"/>
</dbReference>
<keyword evidence="1" id="KW-0812">Transmembrane</keyword>
<evidence type="ECO:0000256" key="1">
    <source>
        <dbReference type="SAM" id="Phobius"/>
    </source>
</evidence>
<sequence>MNHHLKYVLLFFIAMLCCNTFSAQAKKPKDINYIKTLIEQNHILKAETELTTQINDFKNQKNYDTLVHYIYDLGSVSILKNEPIDKAIQLSKDISKATKNKLLLSQLNLEVAKLYFEQNKTSKAYLENLLLEVNEALLIIEGRKSVISSLKSVNTLLEYNNDVFDFAKKLNMKLYELTKNPKYLNELIKLNESAFYNRIRTRLNINNGIYFADVPKKIIDKENSIRSQLNIKVEGEDNPEAAIESNKEWPQFLKTIKKEYPKYYKMRYGSIGESLDYLKDKVAPNVTVLRYFFIDDHLYVFIIRQDSLKLFKLDYESVKNHIQELKKNQYQLPKTNDLLFELYQALWQPFVKEITTKNIVIIPDGNLYNLSFEILTPTKIKSFKDLGKKSLLAKYNITYNYSLYLLEQNKNTTKYKNNFVAFAPEFNDKMKESYKLAITDSIHLDKTYLELQQQPLNVGLAKISARLFDGDYFLNENATEKTFKKNANEHKIIHIGTHAESNNISPELSRLIFAKNISDPSEDGSLYAFEIYNTNLNSNIAILTACETEKPSYQAGEGMIALAHAFNYAGSESILTSLWKADEPSTNQIIEHFYRYISDGRPKDEALRLAKLTYIKNTKGKSLSPQFWAGLVLMGDTNPLTISNPTPFWQGLVILVSLILIASLILKLKKN</sequence>
<feature type="signal peptide" evidence="2">
    <location>
        <begin position="1"/>
        <end position="25"/>
    </location>
</feature>
<dbReference type="RefSeq" id="WP_132218597.1">
    <property type="nucleotide sequence ID" value="NZ_OX156936.1"/>
</dbReference>
<dbReference type="OrthoDB" id="9771112at2"/>
<feature type="chain" id="PRO_5020705749" evidence="2">
    <location>
        <begin position="26"/>
        <end position="671"/>
    </location>
</feature>
<protein>
    <submittedName>
        <fullName evidence="4">CHAT domain-containing protein</fullName>
    </submittedName>
</protein>
<name>A0A4R1RF23_9FLAO</name>
<dbReference type="EMBL" id="SLUP01000007">
    <property type="protein sequence ID" value="TCL64535.1"/>
    <property type="molecule type" value="Genomic_DNA"/>
</dbReference>